<dbReference type="AlphaFoldDB" id="A0A9D2KLB4"/>
<accession>A0A9D2KLB4</accession>
<organism evidence="1 2">
    <name type="scientific">Candidatus Mailhella merdigallinarum</name>
    <dbReference type="NCBI Taxonomy" id="2838658"/>
    <lineage>
        <taxon>Bacteria</taxon>
        <taxon>Pseudomonadati</taxon>
        <taxon>Thermodesulfobacteriota</taxon>
        <taxon>Desulfovibrionia</taxon>
        <taxon>Desulfovibrionales</taxon>
        <taxon>Desulfovibrionaceae</taxon>
        <taxon>Mailhella</taxon>
    </lineage>
</organism>
<comment type="caution">
    <text evidence="1">The sequence shown here is derived from an EMBL/GenBank/DDBJ whole genome shotgun (WGS) entry which is preliminary data.</text>
</comment>
<evidence type="ECO:0000313" key="2">
    <source>
        <dbReference type="Proteomes" id="UP000824225"/>
    </source>
</evidence>
<sequence length="343" mass="37133">MPTTTTGDISPRTSGYMAKELLKRAQPLLCLSRLGQSKPLPRNVGSTMRFRGYQHLPNQPKALTEGVTPAASKPTYRDVNATIGQYGDWIELTDVLADTHEDPLIAEFSDILGEQSAIMLERVIAGVLKAGTNVHFAGRDAAGTIATSRDGVNLPLTLDVQRRVMRGLRRQNAQRITSVVSASPNFNTSPIPPSFIAVCHTDMEQDIREMPGFVPPEKYGSYQPMDGEIGSVEGVRYIGTTILEPWPDAGAAPLAGQNVESNAGACADVYPVLYFGKNAFGNIPYAKARNGASPVLPMVLNPNVPRGGDPLGQRGSISWKAYMAAVILYDFYMARVECATTKY</sequence>
<gene>
    <name evidence="1" type="ORF">H9962_07720</name>
</gene>
<dbReference type="Proteomes" id="UP000824225">
    <property type="component" value="Unassembled WGS sequence"/>
</dbReference>
<protein>
    <submittedName>
        <fullName evidence="1">N4-gp56 family major capsid protein</fullName>
    </submittedName>
</protein>
<dbReference type="Pfam" id="PF25209">
    <property type="entry name" value="Phage_capsid_4"/>
    <property type="match status" value="1"/>
</dbReference>
<reference evidence="1" key="1">
    <citation type="journal article" date="2021" name="PeerJ">
        <title>Extensive microbial diversity within the chicken gut microbiome revealed by metagenomics and culture.</title>
        <authorList>
            <person name="Gilroy R."/>
            <person name="Ravi A."/>
            <person name="Getino M."/>
            <person name="Pursley I."/>
            <person name="Horton D.L."/>
            <person name="Alikhan N.F."/>
            <person name="Baker D."/>
            <person name="Gharbi K."/>
            <person name="Hall N."/>
            <person name="Watson M."/>
            <person name="Adriaenssens E.M."/>
            <person name="Foster-Nyarko E."/>
            <person name="Jarju S."/>
            <person name="Secka A."/>
            <person name="Antonio M."/>
            <person name="Oren A."/>
            <person name="Chaudhuri R.R."/>
            <person name="La Ragione R."/>
            <person name="Hildebrand F."/>
            <person name="Pallen M.J."/>
        </authorList>
    </citation>
    <scope>NUCLEOTIDE SEQUENCE</scope>
    <source>
        <strain evidence="1">CHK186-16707</strain>
    </source>
</reference>
<reference evidence="1" key="2">
    <citation type="submission" date="2021-04" db="EMBL/GenBank/DDBJ databases">
        <authorList>
            <person name="Gilroy R."/>
        </authorList>
    </citation>
    <scope>NUCLEOTIDE SEQUENCE</scope>
    <source>
        <strain evidence="1">CHK186-16707</strain>
    </source>
</reference>
<evidence type="ECO:0000313" key="1">
    <source>
        <dbReference type="EMBL" id="HJA09060.1"/>
    </source>
</evidence>
<dbReference type="NCBIfam" id="TIGR04387">
    <property type="entry name" value="capsid_maj_N4"/>
    <property type="match status" value="1"/>
</dbReference>
<dbReference type="EMBL" id="DXAN01000025">
    <property type="protein sequence ID" value="HJA09060.1"/>
    <property type="molecule type" value="Genomic_DNA"/>
</dbReference>
<proteinExistence type="predicted"/>
<name>A0A9D2KLB4_9BACT</name>